<evidence type="ECO:0000313" key="1">
    <source>
        <dbReference type="EMBL" id="KAF6139207.1"/>
    </source>
</evidence>
<dbReference type="EMBL" id="JACGCM010002525">
    <property type="protein sequence ID" value="KAF6139207.1"/>
    <property type="molecule type" value="Genomic_DNA"/>
</dbReference>
<reference evidence="1 2" key="1">
    <citation type="journal article" date="2020" name="IScience">
        <title>Genome Sequencing of the Endangered Kingdonia uniflora (Circaeasteraceae, Ranunculales) Reveals Potential Mechanisms of Evolutionary Specialization.</title>
        <authorList>
            <person name="Sun Y."/>
            <person name="Deng T."/>
            <person name="Zhang A."/>
            <person name="Moore M.J."/>
            <person name="Landis J.B."/>
            <person name="Lin N."/>
            <person name="Zhang H."/>
            <person name="Zhang X."/>
            <person name="Huang J."/>
            <person name="Zhang X."/>
            <person name="Sun H."/>
            <person name="Wang H."/>
        </authorList>
    </citation>
    <scope>NUCLEOTIDE SEQUENCE [LARGE SCALE GENOMIC DNA]</scope>
    <source>
        <strain evidence="1">TB1705</strain>
        <tissue evidence="1">Leaf</tissue>
    </source>
</reference>
<dbReference type="Proteomes" id="UP000541444">
    <property type="component" value="Unassembled WGS sequence"/>
</dbReference>
<evidence type="ECO:0000313" key="2">
    <source>
        <dbReference type="Proteomes" id="UP000541444"/>
    </source>
</evidence>
<protein>
    <submittedName>
        <fullName evidence="1">Uncharacterized protein</fullName>
    </submittedName>
</protein>
<gene>
    <name evidence="1" type="ORF">GIB67_040354</name>
</gene>
<organism evidence="1 2">
    <name type="scientific">Kingdonia uniflora</name>
    <dbReference type="NCBI Taxonomy" id="39325"/>
    <lineage>
        <taxon>Eukaryota</taxon>
        <taxon>Viridiplantae</taxon>
        <taxon>Streptophyta</taxon>
        <taxon>Embryophyta</taxon>
        <taxon>Tracheophyta</taxon>
        <taxon>Spermatophyta</taxon>
        <taxon>Magnoliopsida</taxon>
        <taxon>Ranunculales</taxon>
        <taxon>Circaeasteraceae</taxon>
        <taxon>Kingdonia</taxon>
    </lineage>
</organism>
<dbReference type="AlphaFoldDB" id="A0A7J7L984"/>
<dbReference type="OrthoDB" id="514005at2759"/>
<comment type="caution">
    <text evidence="1">The sequence shown here is derived from an EMBL/GenBank/DDBJ whole genome shotgun (WGS) entry which is preliminary data.</text>
</comment>
<proteinExistence type="predicted"/>
<sequence length="113" mass="12915">MLRTKTPLPTKHWPFISKGNGKGISCPSPHTPKAPRRVHAIILVTKFLTLKCDRLLQSSFRSQHFLKGAFCLRVCPSLYVNHFHLIELYFVRMSYASLSLSLSLSQTIELTIF</sequence>
<name>A0A7J7L984_9MAGN</name>
<accession>A0A7J7L984</accession>
<keyword evidence="2" id="KW-1185">Reference proteome</keyword>